<comment type="similarity">
    <text evidence="2">Belongs to the diacylglycerol/lipid kinase family.</text>
</comment>
<dbReference type="InterPro" id="IPR050187">
    <property type="entry name" value="Lipid_Phosphate_FormReg"/>
</dbReference>
<comment type="caution">
    <text evidence="12">The sequence shown here is derived from an EMBL/GenBank/DDBJ whole genome shotgun (WGS) entry which is preliminary data.</text>
</comment>
<keyword evidence="4" id="KW-0808">Transferase</keyword>
<proteinExistence type="inferred from homology"/>
<dbReference type="GO" id="GO:0005524">
    <property type="term" value="F:ATP binding"/>
    <property type="evidence" value="ECO:0007669"/>
    <property type="project" value="UniProtKB-KW"/>
</dbReference>
<dbReference type="Pfam" id="PF19279">
    <property type="entry name" value="YegS_C"/>
    <property type="match status" value="1"/>
</dbReference>
<evidence type="ECO:0000256" key="10">
    <source>
        <dbReference type="ARBA" id="ARBA00023264"/>
    </source>
</evidence>
<keyword evidence="3" id="KW-0444">Lipid biosynthesis</keyword>
<dbReference type="AlphaFoldDB" id="A0A2T5GB21"/>
<evidence type="ECO:0000256" key="6">
    <source>
        <dbReference type="ARBA" id="ARBA00022777"/>
    </source>
</evidence>
<dbReference type="PANTHER" id="PTHR12358:SF54">
    <property type="entry name" value="SPHINGOSINE KINASE RELATED PROTEIN"/>
    <property type="match status" value="1"/>
</dbReference>
<evidence type="ECO:0000256" key="3">
    <source>
        <dbReference type="ARBA" id="ARBA00022516"/>
    </source>
</evidence>
<dbReference type="InterPro" id="IPR017438">
    <property type="entry name" value="ATP-NAD_kinase_N"/>
</dbReference>
<keyword evidence="8" id="KW-0443">Lipid metabolism</keyword>
<evidence type="ECO:0000256" key="9">
    <source>
        <dbReference type="ARBA" id="ARBA00023209"/>
    </source>
</evidence>
<evidence type="ECO:0000256" key="4">
    <source>
        <dbReference type="ARBA" id="ARBA00022679"/>
    </source>
</evidence>
<dbReference type="SUPFAM" id="SSF111331">
    <property type="entry name" value="NAD kinase/diacylglycerol kinase-like"/>
    <property type="match status" value="1"/>
</dbReference>
<sequence length="321" mass="35341">MQRPLLFVVNPRAGSGRAERIWKAVEGRLRALQTAYEAVFTTPEANGYDTALRVLRTGRYRAVVAVGGDGTANEVANALLRTAPGLPFGVIPAGSGNDLAHGIGFSSWEAALEAVLQGTVRRADVGRLGERYFLNAAGVGIDGVVADAANRLKGSGRWPSSLSKFVYALLLLAKWFRFRPRSARIVVDDRVFLFHRVWLVVASNHPFFAGGMRICPEASPEDGMVDVCVVHRIGRLPFLLIFPLVYTGLHTQTPYVTVLRGRNVRVRFRLATFPVQADGEILGEEPLRLTVEPGRLWIFVPRGREELRLSDDVSEPLAMLQ</sequence>
<evidence type="ECO:0000259" key="11">
    <source>
        <dbReference type="PROSITE" id="PS50146"/>
    </source>
</evidence>
<keyword evidence="7" id="KW-0067">ATP-binding</keyword>
<evidence type="ECO:0000256" key="5">
    <source>
        <dbReference type="ARBA" id="ARBA00022741"/>
    </source>
</evidence>
<evidence type="ECO:0000256" key="1">
    <source>
        <dbReference type="ARBA" id="ARBA00001946"/>
    </source>
</evidence>
<dbReference type="NCBIfam" id="TIGR00147">
    <property type="entry name" value="YegS/Rv2252/BmrU family lipid kinase"/>
    <property type="match status" value="1"/>
</dbReference>
<evidence type="ECO:0000256" key="2">
    <source>
        <dbReference type="ARBA" id="ARBA00005983"/>
    </source>
</evidence>
<keyword evidence="9" id="KW-0594">Phospholipid biosynthesis</keyword>
<evidence type="ECO:0000256" key="7">
    <source>
        <dbReference type="ARBA" id="ARBA00022840"/>
    </source>
</evidence>
<evidence type="ECO:0000313" key="12">
    <source>
        <dbReference type="EMBL" id="PTQ53387.1"/>
    </source>
</evidence>
<keyword evidence="5" id="KW-0547">Nucleotide-binding</keyword>
<dbReference type="SMART" id="SM00046">
    <property type="entry name" value="DAGKc"/>
    <property type="match status" value="1"/>
</dbReference>
<gene>
    <name evidence="12" type="ORF">BLITH_0467</name>
</gene>
<evidence type="ECO:0000256" key="8">
    <source>
        <dbReference type="ARBA" id="ARBA00023098"/>
    </source>
</evidence>
<dbReference type="GO" id="GO:0016301">
    <property type="term" value="F:kinase activity"/>
    <property type="evidence" value="ECO:0007669"/>
    <property type="project" value="UniProtKB-KW"/>
</dbReference>
<evidence type="ECO:0000313" key="13">
    <source>
        <dbReference type="Proteomes" id="UP000244016"/>
    </source>
</evidence>
<accession>A0A2T5GB21</accession>
<dbReference type="InterPro" id="IPR005218">
    <property type="entry name" value="Diacylglycerol/lipid_kinase"/>
</dbReference>
<reference evidence="12 13" key="1">
    <citation type="submission" date="2017-08" db="EMBL/GenBank/DDBJ databases">
        <title>Burning lignite coal seam in the remote Altai Mountains harbors a hydrogen-driven thermophilic microbial community.</title>
        <authorList>
            <person name="Kadnikov V.V."/>
            <person name="Mardanov A.V."/>
            <person name="Ivasenko D."/>
            <person name="Beletsky A.V."/>
            <person name="Karnachuk O.V."/>
            <person name="Ravin N.V."/>
        </authorList>
    </citation>
    <scope>NUCLEOTIDE SEQUENCE [LARGE SCALE GENOMIC DNA]</scope>
    <source>
        <strain evidence="12">AL31</strain>
    </source>
</reference>
<organism evidence="12 13">
    <name type="scientific">Brockia lithotrophica</name>
    <dbReference type="NCBI Taxonomy" id="933949"/>
    <lineage>
        <taxon>Bacteria</taxon>
        <taxon>Bacillati</taxon>
        <taxon>Bacillota</taxon>
        <taxon>Bacilli</taxon>
        <taxon>Bacillales</taxon>
        <taxon>Bacillales Family X. Incertae Sedis</taxon>
        <taxon>Brockia</taxon>
    </lineage>
</organism>
<dbReference type="InterPro" id="IPR016064">
    <property type="entry name" value="NAD/diacylglycerol_kinase_sf"/>
</dbReference>
<dbReference type="InterPro" id="IPR001206">
    <property type="entry name" value="Diacylglycerol_kinase_cat_dom"/>
</dbReference>
<dbReference type="PANTHER" id="PTHR12358">
    <property type="entry name" value="SPHINGOSINE KINASE"/>
    <property type="match status" value="1"/>
</dbReference>
<keyword evidence="10" id="KW-1208">Phospholipid metabolism</keyword>
<dbReference type="Gene3D" id="3.40.50.10330">
    <property type="entry name" value="Probable inorganic polyphosphate/atp-NAD kinase, domain 1"/>
    <property type="match status" value="1"/>
</dbReference>
<comment type="cofactor">
    <cofactor evidence="1">
        <name>Mg(2+)</name>
        <dbReference type="ChEBI" id="CHEBI:18420"/>
    </cofactor>
</comment>
<dbReference type="Gene3D" id="2.60.200.40">
    <property type="match status" value="1"/>
</dbReference>
<dbReference type="Pfam" id="PF00781">
    <property type="entry name" value="DAGK_cat"/>
    <property type="match status" value="1"/>
</dbReference>
<dbReference type="PROSITE" id="PS50146">
    <property type="entry name" value="DAGK"/>
    <property type="match status" value="1"/>
</dbReference>
<dbReference type="GO" id="GO:0008654">
    <property type="term" value="P:phospholipid biosynthetic process"/>
    <property type="evidence" value="ECO:0007669"/>
    <property type="project" value="UniProtKB-KW"/>
</dbReference>
<feature type="domain" description="DAGKc" evidence="11">
    <location>
        <begin position="1"/>
        <end position="132"/>
    </location>
</feature>
<dbReference type="InterPro" id="IPR045540">
    <property type="entry name" value="YegS/DAGK_C"/>
</dbReference>
<protein>
    <submittedName>
        <fullName evidence="12">Transcription regulator [contains diacylglycerol kinase catalytic domain]</fullName>
    </submittedName>
</protein>
<dbReference type="Proteomes" id="UP000244016">
    <property type="component" value="Unassembled WGS sequence"/>
</dbReference>
<dbReference type="EMBL" id="PEBW01000001">
    <property type="protein sequence ID" value="PTQ53387.1"/>
    <property type="molecule type" value="Genomic_DNA"/>
</dbReference>
<keyword evidence="6 12" id="KW-0418">Kinase</keyword>
<name>A0A2T5GB21_9BACL</name>